<dbReference type="AlphaFoldDB" id="C5B401"/>
<evidence type="ECO:0000313" key="2">
    <source>
        <dbReference type="Proteomes" id="UP000009081"/>
    </source>
</evidence>
<dbReference type="RefSeq" id="WP_012753667.1">
    <property type="nucleotide sequence ID" value="NC_012811.1"/>
</dbReference>
<protein>
    <submittedName>
        <fullName evidence="1">Uncharacterized protein</fullName>
    </submittedName>
</protein>
<dbReference type="HOGENOM" id="CLU_2193838_0_0_5"/>
<reference evidence="1 2" key="1">
    <citation type="journal article" date="2009" name="PLoS ONE">
        <title>Methylobacterium genome sequences: a reference blueprint to investigate microbial metabolism of C1 compounds from natural and industrial sources.</title>
        <authorList>
            <person name="Vuilleumier S."/>
            <person name="Chistoserdova L."/>
            <person name="Lee M.-C."/>
            <person name="Bringel F."/>
            <person name="Lajus A."/>
            <person name="Zhou Y."/>
            <person name="Gourion B."/>
            <person name="Barbe V."/>
            <person name="Chang J."/>
            <person name="Cruveiller S."/>
            <person name="Dossat C."/>
            <person name="Gillett W."/>
            <person name="Gruffaz C."/>
            <person name="Haugen E."/>
            <person name="Hourcade E."/>
            <person name="Levy R."/>
            <person name="Mangenot S."/>
            <person name="Muller E."/>
            <person name="Nadalig T."/>
            <person name="Pagni M."/>
            <person name="Penny C."/>
            <person name="Peyraud R."/>
            <person name="Robinson D.G."/>
            <person name="Roche D."/>
            <person name="Rouy Z."/>
            <person name="Saenampechek C."/>
            <person name="Salvignol G."/>
            <person name="Vallenet D."/>
            <person name="Wu Z."/>
            <person name="Marx C.J."/>
            <person name="Vorholt J.A."/>
            <person name="Olson M.V."/>
            <person name="Kaul R."/>
            <person name="Weissenbach J."/>
            <person name="Medigue C."/>
            <person name="Lidstrom M.E."/>
        </authorList>
    </citation>
    <scope>NUCLEOTIDE SEQUENCE [LARGE SCALE GENOMIC DNA]</scope>
    <source>
        <strain evidence="2">ATCC 14718 / DSM 1338 / JCM 2805 / NCIMB 9133 / AM1</strain>
    </source>
</reference>
<keyword evidence="1" id="KW-0614">Plasmid</keyword>
<proteinExistence type="predicted"/>
<sequence length="108" mass="11590">MSDVLDDLAQVGALLQQLGAGTAARKLERAAKELRTLRSTPAGDVVLARQMRDAAAKLCEDRAGYFASAPGNRDWTDAERSYRATAKEVRGLPLPRVLGDIKHEASAA</sequence>
<gene>
    <name evidence="1" type="ordered locus">MexAM1_META2p0309</name>
</gene>
<accession>C5B401</accession>
<evidence type="ECO:0000313" key="1">
    <source>
        <dbReference type="EMBL" id="ACS43183.1"/>
    </source>
</evidence>
<dbReference type="EMBL" id="CP001511">
    <property type="protein sequence ID" value="ACS43183.1"/>
    <property type="molecule type" value="Genomic_DNA"/>
</dbReference>
<keyword evidence="2" id="KW-1185">Reference proteome</keyword>
<name>C5B401_METEA</name>
<organism evidence="1 2">
    <name type="scientific">Methylorubrum extorquens (strain ATCC 14718 / DSM 1338 / JCM 2805 / NCIMB 9133 / AM1)</name>
    <name type="common">Methylobacterium extorquens</name>
    <dbReference type="NCBI Taxonomy" id="272630"/>
    <lineage>
        <taxon>Bacteria</taxon>
        <taxon>Pseudomonadati</taxon>
        <taxon>Pseudomonadota</taxon>
        <taxon>Alphaproteobacteria</taxon>
        <taxon>Hyphomicrobiales</taxon>
        <taxon>Methylobacteriaceae</taxon>
        <taxon>Methylorubrum</taxon>
    </lineage>
</organism>
<dbReference type="KEGG" id="mea:Mex_2p0309"/>
<dbReference type="Proteomes" id="UP000009081">
    <property type="component" value="Plasmid megaplasmid"/>
</dbReference>
<geneLocation type="plasmid" evidence="1 2">
    <name>megaplasmid</name>
</geneLocation>